<sequence length="67" mass="7513">MRRGRPRILPDGTTTRDARLAAGGRRVEILLSPEEVEALRRLREAAGESTDAAMLRRLIVEADRWGT</sequence>
<reference evidence="1 2" key="1">
    <citation type="submission" date="2015-03" db="EMBL/GenBank/DDBJ databases">
        <title>Genome sequencing of Methylobacterium aquaticum DSM16371 type strain.</title>
        <authorList>
            <person name="Chaudhry V."/>
            <person name="Patil P.B."/>
        </authorList>
    </citation>
    <scope>NUCLEOTIDE SEQUENCE [LARGE SCALE GENOMIC DNA]</scope>
    <source>
        <strain evidence="1 2">DSM 16371</strain>
    </source>
</reference>
<evidence type="ECO:0000313" key="1">
    <source>
        <dbReference type="EMBL" id="KMO41157.1"/>
    </source>
</evidence>
<comment type="caution">
    <text evidence="1">The sequence shown here is derived from an EMBL/GenBank/DDBJ whole genome shotgun (WGS) entry which is preliminary data.</text>
</comment>
<accession>A0A0J6T5R7</accession>
<proteinExistence type="predicted"/>
<dbReference type="EMBL" id="LABX01000010">
    <property type="protein sequence ID" value="KMO41157.1"/>
    <property type="molecule type" value="Genomic_DNA"/>
</dbReference>
<evidence type="ECO:0000313" key="2">
    <source>
        <dbReference type="Proteomes" id="UP000035929"/>
    </source>
</evidence>
<dbReference type="RefSeq" id="WP_048462030.1">
    <property type="nucleotide sequence ID" value="NZ_LABX01000010.1"/>
</dbReference>
<protein>
    <submittedName>
        <fullName evidence="1">Uncharacterized protein</fullName>
    </submittedName>
</protein>
<dbReference type="PATRIC" id="fig|270351.6.peg.75"/>
<dbReference type="Proteomes" id="UP000035929">
    <property type="component" value="Unassembled WGS sequence"/>
</dbReference>
<gene>
    <name evidence="1" type="ORF">VP06_01375</name>
</gene>
<name>A0A0J6T5R7_9HYPH</name>
<organism evidence="1 2">
    <name type="scientific">Methylobacterium aquaticum</name>
    <dbReference type="NCBI Taxonomy" id="270351"/>
    <lineage>
        <taxon>Bacteria</taxon>
        <taxon>Pseudomonadati</taxon>
        <taxon>Pseudomonadota</taxon>
        <taxon>Alphaproteobacteria</taxon>
        <taxon>Hyphomicrobiales</taxon>
        <taxon>Methylobacteriaceae</taxon>
        <taxon>Methylobacterium</taxon>
    </lineage>
</organism>
<dbReference type="AlphaFoldDB" id="A0A0J6T5R7"/>